<protein>
    <submittedName>
        <fullName evidence="1">BnaA08g06750D protein</fullName>
    </submittedName>
</protein>
<accession>A0A078I1D6</accession>
<keyword evidence="2" id="KW-1185">Reference proteome</keyword>
<evidence type="ECO:0000313" key="1">
    <source>
        <dbReference type="EMBL" id="CDY44665.1"/>
    </source>
</evidence>
<evidence type="ECO:0000313" key="2">
    <source>
        <dbReference type="Proteomes" id="UP000028999"/>
    </source>
</evidence>
<dbReference type="STRING" id="3708.A0A078I1D6"/>
<name>A0A078I1D6_BRANA</name>
<organism evidence="1 2">
    <name type="scientific">Brassica napus</name>
    <name type="common">Rape</name>
    <dbReference type="NCBI Taxonomy" id="3708"/>
    <lineage>
        <taxon>Eukaryota</taxon>
        <taxon>Viridiplantae</taxon>
        <taxon>Streptophyta</taxon>
        <taxon>Embryophyta</taxon>
        <taxon>Tracheophyta</taxon>
        <taxon>Spermatophyta</taxon>
        <taxon>Magnoliopsida</taxon>
        <taxon>eudicotyledons</taxon>
        <taxon>Gunneridae</taxon>
        <taxon>Pentapetalae</taxon>
        <taxon>rosids</taxon>
        <taxon>malvids</taxon>
        <taxon>Brassicales</taxon>
        <taxon>Brassicaceae</taxon>
        <taxon>Brassiceae</taxon>
        <taxon>Brassica</taxon>
    </lineage>
</organism>
<dbReference type="EMBL" id="LK032598">
    <property type="protein sequence ID" value="CDY44665.1"/>
    <property type="molecule type" value="Genomic_DNA"/>
</dbReference>
<dbReference type="OMA" id="IMHNSEA"/>
<gene>
    <name evidence="1" type="primary">BnaA08g06750D</name>
    <name evidence="1" type="ORF">GSBRNA2T00080640001</name>
</gene>
<dbReference type="Gramene" id="CDY44665">
    <property type="protein sequence ID" value="CDY44665"/>
    <property type="gene ID" value="GSBRNA2T00080640001"/>
</dbReference>
<dbReference type="AlphaFoldDB" id="A0A078I1D6"/>
<reference evidence="1 2" key="1">
    <citation type="journal article" date="2014" name="Science">
        <title>Plant genetics. Early allopolyploid evolution in the post-Neolithic Brassica napus oilseed genome.</title>
        <authorList>
            <person name="Chalhoub B."/>
            <person name="Denoeud F."/>
            <person name="Liu S."/>
            <person name="Parkin I.A."/>
            <person name="Tang H."/>
            <person name="Wang X."/>
            <person name="Chiquet J."/>
            <person name="Belcram H."/>
            <person name="Tong C."/>
            <person name="Samans B."/>
            <person name="Correa M."/>
            <person name="Da Silva C."/>
            <person name="Just J."/>
            <person name="Falentin C."/>
            <person name="Koh C.S."/>
            <person name="Le Clainche I."/>
            <person name="Bernard M."/>
            <person name="Bento P."/>
            <person name="Noel B."/>
            <person name="Labadie K."/>
            <person name="Alberti A."/>
            <person name="Charles M."/>
            <person name="Arnaud D."/>
            <person name="Guo H."/>
            <person name="Daviaud C."/>
            <person name="Alamery S."/>
            <person name="Jabbari K."/>
            <person name="Zhao M."/>
            <person name="Edger P.P."/>
            <person name="Chelaifa H."/>
            <person name="Tack D."/>
            <person name="Lassalle G."/>
            <person name="Mestiri I."/>
            <person name="Schnel N."/>
            <person name="Le Paslier M.C."/>
            <person name="Fan G."/>
            <person name="Renault V."/>
            <person name="Bayer P.E."/>
            <person name="Golicz A.A."/>
            <person name="Manoli S."/>
            <person name="Lee T.H."/>
            <person name="Thi V.H."/>
            <person name="Chalabi S."/>
            <person name="Hu Q."/>
            <person name="Fan C."/>
            <person name="Tollenaere R."/>
            <person name="Lu Y."/>
            <person name="Battail C."/>
            <person name="Shen J."/>
            <person name="Sidebottom C.H."/>
            <person name="Wang X."/>
            <person name="Canaguier A."/>
            <person name="Chauveau A."/>
            <person name="Berard A."/>
            <person name="Deniot G."/>
            <person name="Guan M."/>
            <person name="Liu Z."/>
            <person name="Sun F."/>
            <person name="Lim Y.P."/>
            <person name="Lyons E."/>
            <person name="Town C.D."/>
            <person name="Bancroft I."/>
            <person name="Wang X."/>
            <person name="Meng J."/>
            <person name="Ma J."/>
            <person name="Pires J.C."/>
            <person name="King G.J."/>
            <person name="Brunel D."/>
            <person name="Delourme R."/>
            <person name="Renard M."/>
            <person name="Aury J.M."/>
            <person name="Adams K.L."/>
            <person name="Batley J."/>
            <person name="Snowdon R.J."/>
            <person name="Tost J."/>
            <person name="Edwards D."/>
            <person name="Zhou Y."/>
            <person name="Hua W."/>
            <person name="Sharpe A.G."/>
            <person name="Paterson A.H."/>
            <person name="Guan C."/>
            <person name="Wincker P."/>
        </authorList>
    </citation>
    <scope>NUCLEOTIDE SEQUENCE [LARGE SCALE GENOMIC DNA]</scope>
    <source>
        <strain evidence="2">cv. Darmor-bzh</strain>
    </source>
</reference>
<dbReference type="PaxDb" id="3708-A0A078I1D6"/>
<dbReference type="Proteomes" id="UP000028999">
    <property type="component" value="Unassembled WGS sequence"/>
</dbReference>
<proteinExistence type="predicted"/>
<sequence>MRQGNGEIVEERVVSPCSTTDLPSARRFLVPRRLPKYTVELEPIEEIMHNSEASHPALHEHLRPSIRAEEAAGFHKRVKRIHVLVKIVVPCTVFEVEFPIPPDRSVHLGSYNGVCYDHMYALASQRGLRFGGEIDKGPIEAASINTSTSLSIYSGRVSEQKEFKMKFRVHNRFFSQPFAKLRALLMAEMIDKGEESMEAHNRRVMNLKKIDTDICFGLITPDLLKIGMSALREEAVEEMKKSIDDRSLVLIDGDPRRRSEPIS</sequence>